<dbReference type="InterPro" id="IPR024771">
    <property type="entry name" value="SUZ"/>
</dbReference>
<feature type="compositionally biased region" description="Pro residues" evidence="2">
    <location>
        <begin position="563"/>
        <end position="572"/>
    </location>
</feature>
<feature type="compositionally biased region" description="Polar residues" evidence="2">
    <location>
        <begin position="1355"/>
        <end position="1367"/>
    </location>
</feature>
<keyword evidence="5" id="KW-1185">Reference proteome</keyword>
<feature type="compositionally biased region" description="Polar residues" evidence="2">
    <location>
        <begin position="1210"/>
        <end position="1222"/>
    </location>
</feature>
<feature type="region of interest" description="Disordered" evidence="2">
    <location>
        <begin position="1"/>
        <end position="69"/>
    </location>
</feature>
<evidence type="ECO:0000313" key="4">
    <source>
        <dbReference type="EMBL" id="GBP34393.1"/>
    </source>
</evidence>
<keyword evidence="1" id="KW-0597">Phosphoprotein</keyword>
<dbReference type="Gene3D" id="3.30.1370.50">
    <property type="entry name" value="R3H-like domain"/>
    <property type="match status" value="1"/>
</dbReference>
<feature type="region of interest" description="Disordered" evidence="2">
    <location>
        <begin position="1314"/>
        <end position="1428"/>
    </location>
</feature>
<feature type="compositionally biased region" description="Low complexity" evidence="2">
    <location>
        <begin position="1167"/>
        <end position="1178"/>
    </location>
</feature>
<feature type="region of interest" description="Disordered" evidence="2">
    <location>
        <begin position="1134"/>
        <end position="1222"/>
    </location>
</feature>
<dbReference type="InterPro" id="IPR001374">
    <property type="entry name" value="R3H_dom"/>
</dbReference>
<dbReference type="SUPFAM" id="SSF82708">
    <property type="entry name" value="R3H domain"/>
    <property type="match status" value="1"/>
</dbReference>
<feature type="compositionally biased region" description="Polar residues" evidence="2">
    <location>
        <begin position="29"/>
        <end position="39"/>
    </location>
</feature>
<feature type="compositionally biased region" description="Polar residues" evidence="2">
    <location>
        <begin position="597"/>
        <end position="612"/>
    </location>
</feature>
<dbReference type="InterPro" id="IPR036867">
    <property type="entry name" value="R3H_dom_sf"/>
</dbReference>
<feature type="region of interest" description="Disordered" evidence="2">
    <location>
        <begin position="1238"/>
        <end position="1262"/>
    </location>
</feature>
<dbReference type="Proteomes" id="UP000299102">
    <property type="component" value="Unassembled WGS sequence"/>
</dbReference>
<dbReference type="InterPro" id="IPR051937">
    <property type="entry name" value="R3H_domain_containing"/>
</dbReference>
<feature type="compositionally biased region" description="Basic and acidic residues" evidence="2">
    <location>
        <begin position="1188"/>
        <end position="1207"/>
    </location>
</feature>
<feature type="compositionally biased region" description="Polar residues" evidence="2">
    <location>
        <begin position="793"/>
        <end position="807"/>
    </location>
</feature>
<name>A0A4C1V6G1_EUMVA</name>
<feature type="region of interest" description="Disordered" evidence="2">
    <location>
        <begin position="753"/>
        <end position="775"/>
    </location>
</feature>
<comment type="caution">
    <text evidence="4">The sequence shown here is derived from an EMBL/GenBank/DDBJ whole genome shotgun (WGS) entry which is preliminary data.</text>
</comment>
<feature type="compositionally biased region" description="Low complexity" evidence="2">
    <location>
        <begin position="40"/>
        <end position="59"/>
    </location>
</feature>
<feature type="compositionally biased region" description="Basic residues" evidence="2">
    <location>
        <begin position="172"/>
        <end position="182"/>
    </location>
</feature>
<dbReference type="Pfam" id="PF01424">
    <property type="entry name" value="R3H"/>
    <property type="match status" value="1"/>
</dbReference>
<proteinExistence type="predicted"/>
<feature type="compositionally biased region" description="Pro residues" evidence="2">
    <location>
        <begin position="834"/>
        <end position="843"/>
    </location>
</feature>
<dbReference type="STRING" id="151549.A0A4C1V6G1"/>
<feature type="region of interest" description="Disordered" evidence="2">
    <location>
        <begin position="159"/>
        <end position="193"/>
    </location>
</feature>
<feature type="region of interest" description="Disordered" evidence="2">
    <location>
        <begin position="793"/>
        <end position="844"/>
    </location>
</feature>
<evidence type="ECO:0000313" key="5">
    <source>
        <dbReference type="Proteomes" id="UP000299102"/>
    </source>
</evidence>
<dbReference type="Pfam" id="PF12752">
    <property type="entry name" value="SUZ"/>
    <property type="match status" value="1"/>
</dbReference>
<evidence type="ECO:0000259" key="3">
    <source>
        <dbReference type="PROSITE" id="PS51673"/>
    </source>
</evidence>
<dbReference type="SMART" id="SM00393">
    <property type="entry name" value="R3H"/>
    <property type="match status" value="1"/>
</dbReference>
<feature type="compositionally biased region" description="Basic and acidic residues" evidence="2">
    <location>
        <begin position="1314"/>
        <end position="1323"/>
    </location>
</feature>
<evidence type="ECO:0000256" key="1">
    <source>
        <dbReference type="ARBA" id="ARBA00022553"/>
    </source>
</evidence>
<feature type="domain" description="SUZ" evidence="3">
    <location>
        <begin position="411"/>
        <end position="501"/>
    </location>
</feature>
<dbReference type="PROSITE" id="PS51673">
    <property type="entry name" value="SUZ"/>
    <property type="match status" value="1"/>
</dbReference>
<feature type="region of interest" description="Disordered" evidence="2">
    <location>
        <begin position="597"/>
        <end position="619"/>
    </location>
</feature>
<dbReference type="OrthoDB" id="278430at2759"/>
<dbReference type="PANTHER" id="PTHR15672">
    <property type="entry name" value="CAMP-REGULATED PHOSPHOPROTEIN 21 RELATED R3H DOMAIN CONTAINING PROTEIN"/>
    <property type="match status" value="1"/>
</dbReference>
<protein>
    <submittedName>
        <fullName evidence="4">Protein encore</fullName>
    </submittedName>
</protein>
<feature type="region of interest" description="Disordered" evidence="2">
    <location>
        <begin position="532"/>
        <end position="579"/>
    </location>
</feature>
<dbReference type="EMBL" id="BGZK01000287">
    <property type="protein sequence ID" value="GBP34393.1"/>
    <property type="molecule type" value="Genomic_DNA"/>
</dbReference>
<dbReference type="CDD" id="cd02642">
    <property type="entry name" value="R3H_encore_like"/>
    <property type="match status" value="1"/>
</dbReference>
<feature type="compositionally biased region" description="Basic and acidic residues" evidence="2">
    <location>
        <begin position="259"/>
        <end position="271"/>
    </location>
</feature>
<feature type="compositionally biased region" description="Basic and acidic residues" evidence="2">
    <location>
        <begin position="1369"/>
        <end position="1396"/>
    </location>
</feature>
<dbReference type="PANTHER" id="PTHR15672:SF8">
    <property type="entry name" value="PROTEIN ENCORE"/>
    <property type="match status" value="1"/>
</dbReference>
<accession>A0A4C1V6G1</accession>
<feature type="region of interest" description="Disordered" evidence="2">
    <location>
        <begin position="252"/>
        <end position="271"/>
    </location>
</feature>
<evidence type="ECO:0000256" key="2">
    <source>
        <dbReference type="SAM" id="MobiDB-lite"/>
    </source>
</evidence>
<dbReference type="GO" id="GO:0003676">
    <property type="term" value="F:nucleic acid binding"/>
    <property type="evidence" value="ECO:0007669"/>
    <property type="project" value="InterPro"/>
</dbReference>
<gene>
    <name evidence="4" type="primary">enc</name>
    <name evidence="4" type="ORF">EVAR_7446_1</name>
</gene>
<reference evidence="4 5" key="1">
    <citation type="journal article" date="2019" name="Commun. Biol.">
        <title>The bagworm genome reveals a unique fibroin gene that provides high tensile strength.</title>
        <authorList>
            <person name="Kono N."/>
            <person name="Nakamura H."/>
            <person name="Ohtoshi R."/>
            <person name="Tomita M."/>
            <person name="Numata K."/>
            <person name="Arakawa K."/>
        </authorList>
    </citation>
    <scope>NUCLEOTIDE SEQUENCE [LARGE SCALE GENOMIC DNA]</scope>
</reference>
<organism evidence="4 5">
    <name type="scientific">Eumeta variegata</name>
    <name type="common">Bagworm moth</name>
    <name type="synonym">Eumeta japonica</name>
    <dbReference type="NCBI Taxonomy" id="151549"/>
    <lineage>
        <taxon>Eukaryota</taxon>
        <taxon>Metazoa</taxon>
        <taxon>Ecdysozoa</taxon>
        <taxon>Arthropoda</taxon>
        <taxon>Hexapoda</taxon>
        <taxon>Insecta</taxon>
        <taxon>Pterygota</taxon>
        <taxon>Neoptera</taxon>
        <taxon>Endopterygota</taxon>
        <taxon>Lepidoptera</taxon>
        <taxon>Glossata</taxon>
        <taxon>Ditrysia</taxon>
        <taxon>Tineoidea</taxon>
        <taxon>Psychidae</taxon>
        <taxon>Oiketicinae</taxon>
        <taxon>Eumeta</taxon>
    </lineage>
</organism>
<sequence>MEQSEADKGHSSPEDVHLNRNRSFKSKQLVRSQAIRESQSPPRTHSPAASPAAPLPAEACDLDADEHRPGADVHDAAIDVHGSLTDVQNSIADVRNSVTDAQSPITVDDVDTNDIRTVSDVNDSGNILIERASAEYGDEEKYDADEVKRLQQVEIQITSGGWDEPSSEQRQRTRRWLGHRQRSGSGSGSASHDLLSNSPRVTCVCGSCAPAGCRRICPDCRNSGNRRRGTCPAKQDSGIGCSGECPDCADGDNGTSGDSTEKAPRPRKPDSLDVEHADVYAVCRCSDRDRKDRPKSVTLSRTDSGELATADYAKNAKLHDKCEPTGAELVSFIKDTLNKNPRDRLTLLKIERELYALVNDTGRCVVRFPVMTSYGRMLVHRCAALFQLAHHLDHNNKGSVLVSKSGTSGGRIPCMAFRDWCTADFPAVAHTHTDHATQAKSILKRDVHSLDEVCGGGAGGVAGCGAGGGSGGDGNGARSKSLEQRERDYERVRRRIFREDESQWWLGAGPVRLLAAAPDAPRNKLVKVQSLETNGSGSECSGARGAPVSKSHSFGGYGREPPHPATHAPPQPRMLSRQGEVAWGSWRISPSSSGYKTLSLRSTDSVTPSPTGGVSPEPCVAHGGEGGPSGSLVWAVTDLSAVPLGALIIHPQTGRPLTNPDGSEYRYDPANPPQLFPYRHLPQHKTEASGEKRRGRLEKQNSFIESGECEYRGCCCGCRHAPDAGHCDGHPDQIVQIDEVKTNGTVLSHCKSHYGTNHEEPHSPGADCARRPGAAEGAASDTALVAYSAHSYDSTETVQQQPTQSPTAYAHDAHAKTAPVPPSAPAPHLSYPDPTIPLLPPPLTTTRPMPGAAYYEGAHVCAGPLSLSGMVYSAATGHTPYAYGPAPAPAPAVAQAIGPNAHCRMEQQIPTGVYPPHVAELEHRLAPPMHNPEPAFRIDQSYPYATQPIPEPPPPAPVGVFAPATLTSPYAYAHSVACAGAAACGVDPLTGTFHCITAPNRGVSMGYAASLEAGTALVPATYPLANVLVPPAPAPAHHYSYASALPWQAGMQPMLTTPTIPSNCTTPVQKSTPPPTMYLPQQELPLYHQPINYKQPELVSYSNQIYPVYSNFGYPQCVVPQMLPQYPVSFGSLLPAPDRRGGTPARRNSGVRSYESFQARKHEVQNSKKNSVNSSSRNTPLDVSYTPPDDRRNVPYDKKNTEYDRRNKQSRNNPAVSRQSSNELAAKIQQIKEQMAQLNVQRGGEAEAAGRPRPRNGAADGILGSCPADHCDGALSGGRYGRSEAEDAQLSSAALAIVDTIRSLQAKHTLQKDNIKKSQDYHQPRNHSPPPHRSGSRQHCTQAHDDSHAFASAPTDGQSENKASSNRIVLDEHSESNRERKSEAGDVVTDRRDADARLTAPLDARAHRDRRGHDAGPRAEPPIRPVHPTAPFTYRPYVIRQMAGGAWCRRSPGPLPLPPGKDARTGLARYYSLCKRARWGAAATARRAPRTSLAGRTHLDVGQRACARIRTDMRDDKPTLLLRITRLLG</sequence>
<feature type="compositionally biased region" description="Basic and acidic residues" evidence="2">
    <location>
        <begin position="1"/>
        <end position="18"/>
    </location>
</feature>